<comment type="catalytic activity">
    <reaction evidence="9">
        <text>L-seryl-[protein] + ATP = O-phospho-L-seryl-[protein] + ADP + H(+)</text>
        <dbReference type="Rhea" id="RHEA:17989"/>
        <dbReference type="Rhea" id="RHEA-COMP:9863"/>
        <dbReference type="Rhea" id="RHEA-COMP:11604"/>
        <dbReference type="ChEBI" id="CHEBI:15378"/>
        <dbReference type="ChEBI" id="CHEBI:29999"/>
        <dbReference type="ChEBI" id="CHEBI:30616"/>
        <dbReference type="ChEBI" id="CHEBI:83421"/>
        <dbReference type="ChEBI" id="CHEBI:456216"/>
        <dbReference type="EC" id="2.7.11.1"/>
    </reaction>
</comment>
<feature type="compositionally biased region" description="Polar residues" evidence="10">
    <location>
        <begin position="484"/>
        <end position="503"/>
    </location>
</feature>
<proteinExistence type="inferred from homology"/>
<dbReference type="Gene3D" id="1.10.510.10">
    <property type="entry name" value="Transferase(Phosphotransferase) domain 1"/>
    <property type="match status" value="1"/>
</dbReference>
<dbReference type="GO" id="GO:0042157">
    <property type="term" value="P:lipoprotein metabolic process"/>
    <property type="evidence" value="ECO:0007669"/>
    <property type="project" value="InterPro"/>
</dbReference>
<dbReference type="Proteomes" id="UP001059041">
    <property type="component" value="Linkage Group LG22"/>
</dbReference>
<dbReference type="InterPro" id="IPR000719">
    <property type="entry name" value="Prot_kinase_dom"/>
</dbReference>
<evidence type="ECO:0000313" key="13">
    <source>
        <dbReference type="EMBL" id="KAI7793165.1"/>
    </source>
</evidence>
<evidence type="ECO:0000256" key="9">
    <source>
        <dbReference type="ARBA" id="ARBA00048679"/>
    </source>
</evidence>
<keyword evidence="11" id="KW-0472">Membrane</keyword>
<dbReference type="PANTHER" id="PTHR44899">
    <property type="entry name" value="CAMK FAMILY PROTEIN KINASE"/>
    <property type="match status" value="1"/>
</dbReference>
<keyword evidence="5" id="KW-0547">Nucleotide-binding</keyword>
<name>A0A9W7T7F2_TRIRA</name>
<organism evidence="13 14">
    <name type="scientific">Triplophysa rosa</name>
    <name type="common">Cave loach</name>
    <dbReference type="NCBI Taxonomy" id="992332"/>
    <lineage>
        <taxon>Eukaryota</taxon>
        <taxon>Metazoa</taxon>
        <taxon>Chordata</taxon>
        <taxon>Craniata</taxon>
        <taxon>Vertebrata</taxon>
        <taxon>Euteleostomi</taxon>
        <taxon>Actinopterygii</taxon>
        <taxon>Neopterygii</taxon>
        <taxon>Teleostei</taxon>
        <taxon>Ostariophysi</taxon>
        <taxon>Cypriniformes</taxon>
        <taxon>Nemacheilidae</taxon>
        <taxon>Triplophysa</taxon>
    </lineage>
</organism>
<evidence type="ECO:0000313" key="14">
    <source>
        <dbReference type="Proteomes" id="UP001059041"/>
    </source>
</evidence>
<dbReference type="EMBL" id="JAFHDT010000022">
    <property type="protein sequence ID" value="KAI7793165.1"/>
    <property type="molecule type" value="Genomic_DNA"/>
</dbReference>
<dbReference type="PANTHER" id="PTHR44899:SF3">
    <property type="entry name" value="SERINE_THREONINE-PROTEIN KINASE NEK1"/>
    <property type="match status" value="1"/>
</dbReference>
<evidence type="ECO:0000256" key="4">
    <source>
        <dbReference type="ARBA" id="ARBA00022679"/>
    </source>
</evidence>
<comment type="catalytic activity">
    <reaction evidence="8">
        <text>L-threonyl-[protein] + ATP = O-phospho-L-threonyl-[protein] + ADP + H(+)</text>
        <dbReference type="Rhea" id="RHEA:46608"/>
        <dbReference type="Rhea" id="RHEA-COMP:11060"/>
        <dbReference type="Rhea" id="RHEA-COMP:11605"/>
        <dbReference type="ChEBI" id="CHEBI:15378"/>
        <dbReference type="ChEBI" id="CHEBI:30013"/>
        <dbReference type="ChEBI" id="CHEBI:30616"/>
        <dbReference type="ChEBI" id="CHEBI:61977"/>
        <dbReference type="ChEBI" id="CHEBI:456216"/>
        <dbReference type="EC" id="2.7.11.1"/>
    </reaction>
</comment>
<dbReference type="AlphaFoldDB" id="A0A9W7T7F2"/>
<accession>A0A9W7T7F2</accession>
<dbReference type="GO" id="GO:0004674">
    <property type="term" value="F:protein serine/threonine kinase activity"/>
    <property type="evidence" value="ECO:0007669"/>
    <property type="project" value="UniProtKB-KW"/>
</dbReference>
<keyword evidence="7" id="KW-0067">ATP-binding</keyword>
<gene>
    <name evidence="13" type="ORF">IRJ41_006676</name>
</gene>
<keyword evidence="14" id="KW-1185">Reference proteome</keyword>
<feature type="compositionally biased region" description="Basic and acidic residues" evidence="10">
    <location>
        <begin position="473"/>
        <end position="483"/>
    </location>
</feature>
<evidence type="ECO:0000256" key="6">
    <source>
        <dbReference type="ARBA" id="ARBA00022777"/>
    </source>
</evidence>
<feature type="domain" description="Protein kinase" evidence="12">
    <location>
        <begin position="1"/>
        <end position="251"/>
    </location>
</feature>
<evidence type="ECO:0000256" key="5">
    <source>
        <dbReference type="ARBA" id="ARBA00022741"/>
    </source>
</evidence>
<evidence type="ECO:0000256" key="8">
    <source>
        <dbReference type="ARBA" id="ARBA00047899"/>
    </source>
</evidence>
<dbReference type="GO" id="GO:0006869">
    <property type="term" value="P:lipid transport"/>
    <property type="evidence" value="ECO:0007669"/>
    <property type="project" value="InterPro"/>
</dbReference>
<evidence type="ECO:0000259" key="12">
    <source>
        <dbReference type="PROSITE" id="PS50011"/>
    </source>
</evidence>
<dbReference type="GO" id="GO:0005576">
    <property type="term" value="C:extracellular region"/>
    <property type="evidence" value="ECO:0007669"/>
    <property type="project" value="InterPro"/>
</dbReference>
<sequence length="548" mass="60685">MGTNLSALKDHGYTLVSEKENKILVKNEGGDQFIIKKLSANHEDELNVLLQLSHPHIIHHKEIIKDSDCSYLVLQHCEDGDLAQKIKNKKEGTVFFSENEILDWIVKICMALKYLHDQQILHKNLQPEGIFFTSFGTICLGEFEVIHQRSSEEKTAENKPSYVAPEILNGKPYEEKTEIWMLGCVIYELCMLKCVFPAILSVETVQKVLTSSYEALPLTFSEDLRQLVNDTLQADPASRPSVSEILTRPFIINYLREKNMQTIRTLYRTLEDLRALANDLERVHFNTTVGSLTGGVVGLAGGITSVVGLILSPFTLGASLIVTGVGIGTAVAGGVTAGASNITNMVNKSTNQQKIKMLLKEFQEKMASTVCCIQNIQIAVETLENQFSTSNYPFYNAHPGANVGVRLGRGLGGIPEIFRLIEVVNVGKVAAQVAKAVRAAEVATGVLSALFVAVDIFFVFLDSREIHNLRQDYASRESRRESGSTDQTSKYSDTTNLVPSKTQQAEELKSETMKFVTKIKETTEELQAILDTLQDAIHQNSETPNIDS</sequence>
<dbReference type="Pfam" id="PF05461">
    <property type="entry name" value="ApoL"/>
    <property type="match status" value="1"/>
</dbReference>
<keyword evidence="11" id="KW-0812">Transmembrane</keyword>
<evidence type="ECO:0000256" key="10">
    <source>
        <dbReference type="SAM" id="MobiDB-lite"/>
    </source>
</evidence>
<dbReference type="GO" id="GO:0005524">
    <property type="term" value="F:ATP binding"/>
    <property type="evidence" value="ECO:0007669"/>
    <property type="project" value="UniProtKB-KW"/>
</dbReference>
<dbReference type="SUPFAM" id="SSF56112">
    <property type="entry name" value="Protein kinase-like (PK-like)"/>
    <property type="match status" value="1"/>
</dbReference>
<feature type="region of interest" description="Disordered" evidence="10">
    <location>
        <begin position="473"/>
        <end position="506"/>
    </location>
</feature>
<comment type="caution">
    <text evidence="13">The sequence shown here is derived from an EMBL/GenBank/DDBJ whole genome shotgun (WGS) entry which is preliminary data.</text>
</comment>
<evidence type="ECO:0000256" key="11">
    <source>
        <dbReference type="SAM" id="Phobius"/>
    </source>
</evidence>
<dbReference type="InterPro" id="IPR011009">
    <property type="entry name" value="Kinase-like_dom_sf"/>
</dbReference>
<dbReference type="OrthoDB" id="6363454at2759"/>
<dbReference type="Pfam" id="PF00069">
    <property type="entry name" value="Pkinase"/>
    <property type="match status" value="1"/>
</dbReference>
<feature type="transmembrane region" description="Helical" evidence="11">
    <location>
        <begin position="442"/>
        <end position="461"/>
    </location>
</feature>
<comment type="similarity">
    <text evidence="1">Belongs to the apolipoprotein L family.</text>
</comment>
<dbReference type="EC" id="2.7.11.1" evidence="2"/>
<protein>
    <recommendedName>
        <fullName evidence="2">non-specific serine/threonine protein kinase</fullName>
        <ecNumber evidence="2">2.7.11.1</ecNumber>
    </recommendedName>
</protein>
<dbReference type="PROSITE" id="PS50011">
    <property type="entry name" value="PROTEIN_KINASE_DOM"/>
    <property type="match status" value="1"/>
</dbReference>
<evidence type="ECO:0000256" key="3">
    <source>
        <dbReference type="ARBA" id="ARBA00022527"/>
    </source>
</evidence>
<dbReference type="InterPro" id="IPR051131">
    <property type="entry name" value="NEK_Ser/Thr_kinase_NIMA"/>
</dbReference>
<keyword evidence="11" id="KW-1133">Transmembrane helix</keyword>
<keyword evidence="4" id="KW-0808">Transferase</keyword>
<reference evidence="13" key="1">
    <citation type="submission" date="2021-02" db="EMBL/GenBank/DDBJ databases">
        <title>Comparative genomics reveals that relaxation of natural selection precedes convergent phenotypic evolution of cavefish.</title>
        <authorList>
            <person name="Peng Z."/>
        </authorList>
    </citation>
    <scope>NUCLEOTIDE SEQUENCE</scope>
    <source>
        <tissue evidence="13">Muscle</tissue>
    </source>
</reference>
<evidence type="ECO:0000256" key="1">
    <source>
        <dbReference type="ARBA" id="ARBA00010090"/>
    </source>
</evidence>
<keyword evidence="3" id="KW-0723">Serine/threonine-protein kinase</keyword>
<dbReference type="InterPro" id="IPR008405">
    <property type="entry name" value="ApoL"/>
</dbReference>
<evidence type="ECO:0000256" key="7">
    <source>
        <dbReference type="ARBA" id="ARBA00022840"/>
    </source>
</evidence>
<keyword evidence="6" id="KW-0418">Kinase</keyword>
<dbReference type="GO" id="GO:0008289">
    <property type="term" value="F:lipid binding"/>
    <property type="evidence" value="ECO:0007669"/>
    <property type="project" value="InterPro"/>
</dbReference>
<evidence type="ECO:0000256" key="2">
    <source>
        <dbReference type="ARBA" id="ARBA00012513"/>
    </source>
</evidence>